<gene>
    <name evidence="2" type="ORF">PLBR_LOCUS3847</name>
</gene>
<dbReference type="AlphaFoldDB" id="A0A3P3Y8Y7"/>
<organism evidence="2 3">
    <name type="scientific">Plasmodiophora brassicae</name>
    <name type="common">Clubroot disease agent</name>
    <dbReference type="NCBI Taxonomy" id="37360"/>
    <lineage>
        <taxon>Eukaryota</taxon>
        <taxon>Sar</taxon>
        <taxon>Rhizaria</taxon>
        <taxon>Endomyxa</taxon>
        <taxon>Phytomyxea</taxon>
        <taxon>Plasmodiophorida</taxon>
        <taxon>Plasmodiophoridae</taxon>
        <taxon>Plasmodiophora</taxon>
    </lineage>
</organism>
<feature type="transmembrane region" description="Helical" evidence="1">
    <location>
        <begin position="61"/>
        <end position="84"/>
    </location>
</feature>
<feature type="transmembrane region" description="Helical" evidence="1">
    <location>
        <begin position="135"/>
        <end position="159"/>
    </location>
</feature>
<keyword evidence="1" id="KW-0472">Membrane</keyword>
<sequence>MDTIQDVLGKASAASLDDLQAVLLGLNGARVAGYAVPVLTIAHGLNVLLQTRIAGNAARQAVLQSLVAFIICSTGGSALTSVLLGTRINSFSMASFPYLFGAVFRVPIATVAAISQATNVFAGVELATQLARGEFILAFVCGVLSATGGGILGDAFQLYNTNWGLRTPSAFSELSSRIVLPMIASNLYTLSTLPDVPRLTGLPIKLSVIFILAVPVFFNTLGQRPPATKEKPKRE</sequence>
<accession>A0A3P3Y8Y7</accession>
<evidence type="ECO:0000313" key="2">
    <source>
        <dbReference type="EMBL" id="SPQ96632.1"/>
    </source>
</evidence>
<evidence type="ECO:0000313" key="3">
    <source>
        <dbReference type="Proteomes" id="UP000290189"/>
    </source>
</evidence>
<reference evidence="2 3" key="1">
    <citation type="submission" date="2018-03" db="EMBL/GenBank/DDBJ databases">
        <authorList>
            <person name="Fogelqvist J."/>
        </authorList>
    </citation>
    <scope>NUCLEOTIDE SEQUENCE [LARGE SCALE GENOMIC DNA]</scope>
</reference>
<dbReference type="Proteomes" id="UP000290189">
    <property type="component" value="Unassembled WGS sequence"/>
</dbReference>
<name>A0A3P3Y8Y7_PLABS</name>
<geneLocation type="mitochondrion" evidence="2"/>
<keyword evidence="1" id="KW-1133">Transmembrane helix</keyword>
<feature type="transmembrane region" description="Helical" evidence="1">
    <location>
        <begin position="202"/>
        <end position="221"/>
    </location>
</feature>
<proteinExistence type="predicted"/>
<dbReference type="EMBL" id="OVEO01000006">
    <property type="protein sequence ID" value="SPQ96632.1"/>
    <property type="molecule type" value="Genomic_DNA"/>
</dbReference>
<feature type="transmembrane region" description="Helical" evidence="1">
    <location>
        <begin position="31"/>
        <end position="49"/>
    </location>
</feature>
<protein>
    <submittedName>
        <fullName evidence="2">Uncharacterized protein</fullName>
    </submittedName>
</protein>
<evidence type="ECO:0000256" key="1">
    <source>
        <dbReference type="SAM" id="Phobius"/>
    </source>
</evidence>
<feature type="transmembrane region" description="Helical" evidence="1">
    <location>
        <begin position="96"/>
        <end position="114"/>
    </location>
</feature>
<keyword evidence="2" id="KW-0496">Mitochondrion</keyword>
<keyword evidence="1" id="KW-0812">Transmembrane</keyword>